<dbReference type="EMBL" id="NVDU01000003">
    <property type="protein sequence ID" value="PFV35848.1"/>
    <property type="molecule type" value="Genomic_DNA"/>
</dbReference>
<sequence>MGVESSQIRKDLQDEGADRASERRSYGLIGKVTDYHPNTGTKTEGGVCNCSRHKGGKIEVWERHTVDVDVLQGNKIQHLCAVPCFVYSQGVIDKGFVKNDRVWIQFINGDPSMPIATAYYREPDQLELFWNNLKIRVAGFFDDLLPGGGLM</sequence>
<dbReference type="RefSeq" id="WP_098205229.1">
    <property type="nucleotide sequence ID" value="NZ_NTYX01000011.1"/>
</dbReference>
<evidence type="ECO:0000313" key="2">
    <source>
        <dbReference type="EMBL" id="PFV35848.1"/>
    </source>
</evidence>
<evidence type="ECO:0000256" key="1">
    <source>
        <dbReference type="SAM" id="MobiDB-lite"/>
    </source>
</evidence>
<comment type="caution">
    <text evidence="2">The sequence shown here is derived from an EMBL/GenBank/DDBJ whole genome shotgun (WGS) entry which is preliminary data.</text>
</comment>
<proteinExistence type="predicted"/>
<feature type="compositionally biased region" description="Basic and acidic residues" evidence="1">
    <location>
        <begin position="7"/>
        <end position="23"/>
    </location>
</feature>
<protein>
    <submittedName>
        <fullName evidence="2">Uncharacterized protein</fullName>
    </submittedName>
</protein>
<feature type="region of interest" description="Disordered" evidence="1">
    <location>
        <begin position="1"/>
        <end position="23"/>
    </location>
</feature>
<accession>A0A9X7BTG6</accession>
<name>A0A9X7BTG6_BACTU</name>
<dbReference type="Proteomes" id="UP000223366">
    <property type="component" value="Unassembled WGS sequence"/>
</dbReference>
<reference evidence="2 3" key="1">
    <citation type="submission" date="2017-09" db="EMBL/GenBank/DDBJ databases">
        <title>Large-scale bioinformatics analysis of Bacillus genomes uncovers conserved roles of natural products in bacterial physiology.</title>
        <authorList>
            <consortium name="Agbiome Team Llc"/>
            <person name="Bleich R.M."/>
            <person name="Grubbs K.J."/>
            <person name="Santa Maria K.C."/>
            <person name="Allen S.E."/>
            <person name="Farag S."/>
            <person name="Shank E.A."/>
            <person name="Bowers A."/>
        </authorList>
    </citation>
    <scope>NUCLEOTIDE SEQUENCE [LARGE SCALE GENOMIC DNA]</scope>
    <source>
        <strain evidence="2 3">AFS060060</strain>
    </source>
</reference>
<gene>
    <name evidence="2" type="ORF">COK99_02170</name>
</gene>
<evidence type="ECO:0000313" key="3">
    <source>
        <dbReference type="Proteomes" id="UP000223366"/>
    </source>
</evidence>
<dbReference type="AlphaFoldDB" id="A0A9X7BTG6"/>
<organism evidence="2 3">
    <name type="scientific">Bacillus thuringiensis</name>
    <dbReference type="NCBI Taxonomy" id="1428"/>
    <lineage>
        <taxon>Bacteria</taxon>
        <taxon>Bacillati</taxon>
        <taxon>Bacillota</taxon>
        <taxon>Bacilli</taxon>
        <taxon>Bacillales</taxon>
        <taxon>Bacillaceae</taxon>
        <taxon>Bacillus</taxon>
        <taxon>Bacillus cereus group</taxon>
    </lineage>
</organism>